<dbReference type="AlphaFoldDB" id="A0A9N9N259"/>
<organism evidence="3 4">
    <name type="scientific">Ceutorhynchus assimilis</name>
    <name type="common">cabbage seed weevil</name>
    <dbReference type="NCBI Taxonomy" id="467358"/>
    <lineage>
        <taxon>Eukaryota</taxon>
        <taxon>Metazoa</taxon>
        <taxon>Ecdysozoa</taxon>
        <taxon>Arthropoda</taxon>
        <taxon>Hexapoda</taxon>
        <taxon>Insecta</taxon>
        <taxon>Pterygota</taxon>
        <taxon>Neoptera</taxon>
        <taxon>Endopterygota</taxon>
        <taxon>Coleoptera</taxon>
        <taxon>Polyphaga</taxon>
        <taxon>Cucujiformia</taxon>
        <taxon>Curculionidae</taxon>
        <taxon>Ceutorhynchinae</taxon>
        <taxon>Ceutorhynchus</taxon>
    </lineage>
</organism>
<name>A0A9N9N259_9CUCU</name>
<dbReference type="SUPFAM" id="SSF47391">
    <property type="entry name" value="Dimerization-anchoring domain of cAMP-dependent PK regulatory subunit"/>
    <property type="match status" value="1"/>
</dbReference>
<dbReference type="PROSITE" id="PS50222">
    <property type="entry name" value="EF_HAND_2"/>
    <property type="match status" value="1"/>
</dbReference>
<dbReference type="Pfam" id="PF24548">
    <property type="entry name" value="EF_EFCAB10_C"/>
    <property type="match status" value="1"/>
</dbReference>
<dbReference type="EMBL" id="OU892284">
    <property type="protein sequence ID" value="CAG9772647.1"/>
    <property type="molecule type" value="Genomic_DNA"/>
</dbReference>
<keyword evidence="4" id="KW-1185">Reference proteome</keyword>
<dbReference type="InterPro" id="IPR002048">
    <property type="entry name" value="EF_hand_dom"/>
</dbReference>
<evidence type="ECO:0000259" key="2">
    <source>
        <dbReference type="PROSITE" id="PS50222"/>
    </source>
</evidence>
<protein>
    <recommendedName>
        <fullName evidence="2">EF-hand domain-containing protein</fullName>
    </recommendedName>
</protein>
<dbReference type="PANTHER" id="PTHR21847:SF1">
    <property type="entry name" value="EF-HAND CALCIUM-BINDING DOMAIN-CONTAINING PROTEIN 10"/>
    <property type="match status" value="1"/>
</dbReference>
<dbReference type="InterPro" id="IPR056587">
    <property type="entry name" value="EF_EFCAB10_C"/>
</dbReference>
<sequence length="412" mass="47248">MKRNNPFIRSEAKGRTSGSLALESSSSFEEGDFVNYDDFISSSKDTTATKTTEFFFQQHSIVKHTTDDYQQKQFGGNVLFHKTTHIQIDEPEKELPRDPSVLVTGFGMRNVKSFQKLMDMSKEERKKWELRKLWRDEMGQKARELLFEKQEEKISAGHITSDVSTASGPGSIKSSVDFLSQTESVKSDVDHKKTLDYLLGLETEAEEEPKPFSKVKPFEEEEDTFKYSSSKSVREAQSYLRSHRIFECFQFIIAHLLSANPENPIEFILNLINRCLLYRSGLGEPPLLYNRKHITQLFNIMDRLQSGFIDKDQYVSGMKTIGVCSYNENPETNDDGEILLDTFVEEAYEAEVAIFDDMIKRRPGKAKKGARKLPQETFDTVSIPSAKTPYFVPSDLFKSSKTDFVDQLNDEQ</sequence>
<dbReference type="Proteomes" id="UP001152799">
    <property type="component" value="Chromosome 8"/>
</dbReference>
<accession>A0A9N9N259</accession>
<evidence type="ECO:0000313" key="3">
    <source>
        <dbReference type="EMBL" id="CAG9772647.1"/>
    </source>
</evidence>
<dbReference type="SUPFAM" id="SSF47473">
    <property type="entry name" value="EF-hand"/>
    <property type="match status" value="1"/>
</dbReference>
<evidence type="ECO:0000313" key="4">
    <source>
        <dbReference type="Proteomes" id="UP001152799"/>
    </source>
</evidence>
<evidence type="ECO:0000256" key="1">
    <source>
        <dbReference type="SAM" id="MobiDB-lite"/>
    </source>
</evidence>
<feature type="region of interest" description="Disordered" evidence="1">
    <location>
        <begin position="1"/>
        <end position="27"/>
    </location>
</feature>
<dbReference type="GO" id="GO:0005509">
    <property type="term" value="F:calcium ion binding"/>
    <property type="evidence" value="ECO:0007669"/>
    <property type="project" value="InterPro"/>
</dbReference>
<dbReference type="Gene3D" id="1.20.890.10">
    <property type="entry name" value="cAMP-dependent protein kinase regulatory subunit, dimerization-anchoring domain"/>
    <property type="match status" value="1"/>
</dbReference>
<proteinExistence type="predicted"/>
<reference evidence="3" key="1">
    <citation type="submission" date="2022-01" db="EMBL/GenBank/DDBJ databases">
        <authorList>
            <person name="King R."/>
        </authorList>
    </citation>
    <scope>NUCLEOTIDE SEQUENCE</scope>
</reference>
<dbReference type="InterPro" id="IPR011992">
    <property type="entry name" value="EF-hand-dom_pair"/>
</dbReference>
<feature type="domain" description="EF-hand" evidence="2">
    <location>
        <begin position="289"/>
        <end position="324"/>
    </location>
</feature>
<feature type="compositionally biased region" description="Low complexity" evidence="1">
    <location>
        <begin position="17"/>
        <end position="27"/>
    </location>
</feature>
<dbReference type="InterPro" id="IPR039879">
    <property type="entry name" value="EFC10"/>
</dbReference>
<dbReference type="OrthoDB" id="10260455at2759"/>
<gene>
    <name evidence="3" type="ORF">CEUTPL_LOCUS13053</name>
</gene>
<dbReference type="PANTHER" id="PTHR21847">
    <property type="entry name" value="EF-HAND CALCIUM-BINDING DOMAIN-CONTAINING PROTEIN 10"/>
    <property type="match status" value="1"/>
</dbReference>
<dbReference type="CDD" id="cd22981">
    <property type="entry name" value="DD_TbAK-like"/>
    <property type="match status" value="1"/>
</dbReference>